<dbReference type="Proteomes" id="UP001206925">
    <property type="component" value="Unassembled WGS sequence"/>
</dbReference>
<accession>A0AAD5CXT2</accession>
<evidence type="ECO:0000313" key="2">
    <source>
        <dbReference type="Proteomes" id="UP001206925"/>
    </source>
</evidence>
<gene>
    <name evidence="1" type="ORF">M8C21_009780</name>
</gene>
<protein>
    <submittedName>
        <fullName evidence="1">Uncharacterized protein</fullName>
    </submittedName>
</protein>
<name>A0AAD5CXT2_AMBAR</name>
<organism evidence="1 2">
    <name type="scientific">Ambrosia artemisiifolia</name>
    <name type="common">Common ragweed</name>
    <dbReference type="NCBI Taxonomy" id="4212"/>
    <lineage>
        <taxon>Eukaryota</taxon>
        <taxon>Viridiplantae</taxon>
        <taxon>Streptophyta</taxon>
        <taxon>Embryophyta</taxon>
        <taxon>Tracheophyta</taxon>
        <taxon>Spermatophyta</taxon>
        <taxon>Magnoliopsida</taxon>
        <taxon>eudicotyledons</taxon>
        <taxon>Gunneridae</taxon>
        <taxon>Pentapetalae</taxon>
        <taxon>asterids</taxon>
        <taxon>campanulids</taxon>
        <taxon>Asterales</taxon>
        <taxon>Asteraceae</taxon>
        <taxon>Asteroideae</taxon>
        <taxon>Heliantheae alliance</taxon>
        <taxon>Heliantheae</taxon>
        <taxon>Ambrosia</taxon>
    </lineage>
</organism>
<proteinExistence type="predicted"/>
<reference evidence="1" key="1">
    <citation type="submission" date="2022-06" db="EMBL/GenBank/DDBJ databases">
        <title>Uncovering the hologenomic basis of an extraordinary plant invasion.</title>
        <authorList>
            <person name="Bieker V.C."/>
            <person name="Martin M.D."/>
            <person name="Gilbert T."/>
            <person name="Hodgins K."/>
            <person name="Battlay P."/>
            <person name="Petersen B."/>
            <person name="Wilson J."/>
        </authorList>
    </citation>
    <scope>NUCLEOTIDE SEQUENCE</scope>
    <source>
        <strain evidence="1">AA19_3_7</strain>
        <tissue evidence="1">Leaf</tissue>
    </source>
</reference>
<evidence type="ECO:0000313" key="1">
    <source>
        <dbReference type="EMBL" id="KAI7750278.1"/>
    </source>
</evidence>
<comment type="caution">
    <text evidence="1">The sequence shown here is derived from an EMBL/GenBank/DDBJ whole genome shotgun (WGS) entry which is preliminary data.</text>
</comment>
<sequence length="51" mass="5892">MSGEDSDKKKTITVNYEIANKRDGSLKMALCRPWILQIEQELKKPENAEIK</sequence>
<dbReference type="EMBL" id="JAMZMK010006171">
    <property type="protein sequence ID" value="KAI7750278.1"/>
    <property type="molecule type" value="Genomic_DNA"/>
</dbReference>
<dbReference type="AlphaFoldDB" id="A0AAD5CXT2"/>
<keyword evidence="2" id="KW-1185">Reference proteome</keyword>